<gene>
    <name evidence="1" type="ORF">OL497_06865</name>
</gene>
<protein>
    <submittedName>
        <fullName evidence="1">Uncharacterized protein</fullName>
    </submittedName>
</protein>
<keyword evidence="2" id="KW-1185">Reference proteome</keyword>
<comment type="caution">
    <text evidence="1">The sequence shown here is derived from an EMBL/GenBank/DDBJ whole genome shotgun (WGS) entry which is preliminary data.</text>
</comment>
<accession>A0ABT3II24</accession>
<proteinExistence type="predicted"/>
<dbReference type="EMBL" id="JAPDNS010000001">
    <property type="protein sequence ID" value="MCW3483607.1"/>
    <property type="molecule type" value="Genomic_DNA"/>
</dbReference>
<name>A0ABT3II24_9BACT</name>
<dbReference type="RefSeq" id="WP_264729108.1">
    <property type="nucleotide sequence ID" value="NZ_JAPDNS010000001.1"/>
</dbReference>
<evidence type="ECO:0000313" key="2">
    <source>
        <dbReference type="Proteomes" id="UP001207742"/>
    </source>
</evidence>
<evidence type="ECO:0000313" key="1">
    <source>
        <dbReference type="EMBL" id="MCW3483607.1"/>
    </source>
</evidence>
<dbReference type="Proteomes" id="UP001207742">
    <property type="component" value="Unassembled WGS sequence"/>
</dbReference>
<organism evidence="1 2">
    <name type="scientific">Chitinophaga nivalis</name>
    <dbReference type="NCBI Taxonomy" id="2991709"/>
    <lineage>
        <taxon>Bacteria</taxon>
        <taxon>Pseudomonadati</taxon>
        <taxon>Bacteroidota</taxon>
        <taxon>Chitinophagia</taxon>
        <taxon>Chitinophagales</taxon>
        <taxon>Chitinophagaceae</taxon>
        <taxon>Chitinophaga</taxon>
    </lineage>
</organism>
<sequence>MHRLMAVILLFVMFFVQTVKLLHRHDNNLPKVKTDTVWQLPDTGDTPAGKILAFFQQNTHHHCNICDYQLTKDTTLTDFIAVEQVIRYSNPVYITHQPVFLSGFHYVRDNKGPPTA</sequence>
<reference evidence="1 2" key="1">
    <citation type="submission" date="2022-10" db="EMBL/GenBank/DDBJ databases">
        <title>Chitinophaga nivalis PC15 sp. nov., isolated from Pyeongchang county, South Korea.</title>
        <authorList>
            <person name="Trinh H.N."/>
        </authorList>
    </citation>
    <scope>NUCLEOTIDE SEQUENCE [LARGE SCALE GENOMIC DNA]</scope>
    <source>
        <strain evidence="1 2">PC14</strain>
    </source>
</reference>